<protein>
    <recommendedName>
        <fullName evidence="1">DUF7167 domain-containing protein</fullName>
    </recommendedName>
</protein>
<dbReference type="Pfam" id="PF23768">
    <property type="entry name" value="DUF7167"/>
    <property type="match status" value="1"/>
</dbReference>
<keyword evidence="3" id="KW-1185">Reference proteome</keyword>
<dbReference type="RefSeq" id="WP_342632790.1">
    <property type="nucleotide sequence ID" value="NZ_CP152382.1"/>
</dbReference>
<keyword evidence="2" id="KW-0614">Plasmid</keyword>
<evidence type="ECO:0000259" key="1">
    <source>
        <dbReference type="Pfam" id="PF23768"/>
    </source>
</evidence>
<dbReference type="Proteomes" id="UP001445268">
    <property type="component" value="Plasmid unnamed2"/>
</dbReference>
<geneLocation type="plasmid" evidence="2 3">
    <name>unnamed2</name>
</geneLocation>
<gene>
    <name evidence="2" type="ORF">AAGT77_20185</name>
</gene>
<name>A0ABZ3E961_9GAMM</name>
<dbReference type="InterPro" id="IPR055591">
    <property type="entry name" value="DUF7167"/>
</dbReference>
<feature type="domain" description="DUF7167" evidence="1">
    <location>
        <begin position="5"/>
        <end position="58"/>
    </location>
</feature>
<evidence type="ECO:0000313" key="2">
    <source>
        <dbReference type="EMBL" id="XAF56242.1"/>
    </source>
</evidence>
<dbReference type="EMBL" id="CP152382">
    <property type="protein sequence ID" value="XAF56242.1"/>
    <property type="molecule type" value="Genomic_DNA"/>
</dbReference>
<sequence>MSEQIRIKYYVRTDIVGSTCEDVLEMPRSEWEAMSERDREEMMKELAFNSMDWGFKEIPAGESDT</sequence>
<evidence type="ECO:0000313" key="3">
    <source>
        <dbReference type="Proteomes" id="UP001445268"/>
    </source>
</evidence>
<proteinExistence type="predicted"/>
<organism evidence="2 3">
    <name type="scientific">Marinobacter alkaliphilus</name>
    <dbReference type="NCBI Taxonomy" id="254719"/>
    <lineage>
        <taxon>Bacteria</taxon>
        <taxon>Pseudomonadati</taxon>
        <taxon>Pseudomonadota</taxon>
        <taxon>Gammaproteobacteria</taxon>
        <taxon>Pseudomonadales</taxon>
        <taxon>Marinobacteraceae</taxon>
        <taxon>Marinobacter</taxon>
    </lineage>
</organism>
<accession>A0ABZ3E961</accession>
<reference evidence="2 3" key="1">
    <citation type="submission" date="2024-04" db="EMBL/GenBank/DDBJ databases">
        <title>Marinobacter sp. SBY-1.</title>
        <authorList>
            <person name="Pan C."/>
        </authorList>
    </citation>
    <scope>NUCLEOTIDE SEQUENCE [LARGE SCALE GENOMIC DNA]</scope>
    <source>
        <strain evidence="2 3">SBY-1</strain>
        <plasmid evidence="2 3">unnamed2</plasmid>
    </source>
</reference>